<protein>
    <submittedName>
        <fullName evidence="3">Uncharacterized protein</fullName>
    </submittedName>
</protein>
<keyword evidence="2" id="KW-0812">Transmembrane</keyword>
<evidence type="ECO:0000313" key="3">
    <source>
        <dbReference type="EMBL" id="THV30634.1"/>
    </source>
</evidence>
<accession>A0A4S8PQQ3</accession>
<comment type="caution">
    <text evidence="3">The sequence shown here is derived from an EMBL/GenBank/DDBJ whole genome shotgun (WGS) entry which is preliminary data.</text>
</comment>
<gene>
    <name evidence="3" type="ORF">E9998_04395</name>
</gene>
<feature type="compositionally biased region" description="Polar residues" evidence="1">
    <location>
        <begin position="107"/>
        <end position="125"/>
    </location>
</feature>
<keyword evidence="2" id="KW-1133">Transmembrane helix</keyword>
<feature type="compositionally biased region" description="Low complexity" evidence="1">
    <location>
        <begin position="168"/>
        <end position="185"/>
    </location>
</feature>
<keyword evidence="4" id="KW-1185">Reference proteome</keyword>
<evidence type="ECO:0000256" key="1">
    <source>
        <dbReference type="SAM" id="MobiDB-lite"/>
    </source>
</evidence>
<feature type="transmembrane region" description="Helical" evidence="2">
    <location>
        <begin position="34"/>
        <end position="53"/>
    </location>
</feature>
<proteinExistence type="predicted"/>
<feature type="compositionally biased region" description="Polar residues" evidence="1">
    <location>
        <begin position="193"/>
        <end position="206"/>
    </location>
</feature>
<sequence length="220" mass="22142">MSQVGIFGVIGRETRGAFRSIGYDLQRSRRFRRIGVIAVATVAGGVIATGALVREPVPEMIGLGEGGEGADIIEGWFGLGADTAGQDAETSEAPSQSPSGEPAAPTASDSATESEPQGRTRNSRTAPAADPGLVQVGGEDTATPGGEEGGSSAPTQVPTEEPTEEPTTDGPTGGPTQEPTSEPPTTDAPAPSETVTVSPEQEQAARNSAAPEPRKAPIGG</sequence>
<evidence type="ECO:0000313" key="4">
    <source>
        <dbReference type="Proteomes" id="UP000305792"/>
    </source>
</evidence>
<organism evidence="3 4">
    <name type="scientific">Glycomyces paridis</name>
    <dbReference type="NCBI Taxonomy" id="2126555"/>
    <lineage>
        <taxon>Bacteria</taxon>
        <taxon>Bacillati</taxon>
        <taxon>Actinomycetota</taxon>
        <taxon>Actinomycetes</taxon>
        <taxon>Glycomycetales</taxon>
        <taxon>Glycomycetaceae</taxon>
        <taxon>Glycomyces</taxon>
    </lineage>
</organism>
<feature type="region of interest" description="Disordered" evidence="1">
    <location>
        <begin position="82"/>
        <end position="220"/>
    </location>
</feature>
<keyword evidence="2" id="KW-0472">Membrane</keyword>
<dbReference type="OrthoDB" id="5198487at2"/>
<dbReference type="Proteomes" id="UP000305792">
    <property type="component" value="Unassembled WGS sequence"/>
</dbReference>
<evidence type="ECO:0000256" key="2">
    <source>
        <dbReference type="SAM" id="Phobius"/>
    </source>
</evidence>
<reference evidence="3 4" key="1">
    <citation type="journal article" date="2018" name="Int. J. Syst. Evol. Microbiol.">
        <title>Glycomyces paridis sp. nov., isolated from the medicinal plant Paris polyphylla.</title>
        <authorList>
            <person name="Fang X.M."/>
            <person name="Bai J.L."/>
            <person name="Su J."/>
            <person name="Zhao L.L."/>
            <person name="Liu H.Y."/>
            <person name="Ma B.P."/>
            <person name="Zhang Y.Q."/>
            <person name="Yu L.Y."/>
        </authorList>
    </citation>
    <scope>NUCLEOTIDE SEQUENCE [LARGE SCALE GENOMIC DNA]</scope>
    <source>
        <strain evidence="3 4">CPCC 204357</strain>
    </source>
</reference>
<dbReference type="AlphaFoldDB" id="A0A4S8PQQ3"/>
<dbReference type="EMBL" id="STGX01000003">
    <property type="protein sequence ID" value="THV30634.1"/>
    <property type="molecule type" value="Genomic_DNA"/>
</dbReference>
<dbReference type="RefSeq" id="WP_136528498.1">
    <property type="nucleotide sequence ID" value="NZ_STGX01000003.1"/>
</dbReference>
<name>A0A4S8PQQ3_9ACTN</name>